<dbReference type="AlphaFoldDB" id="A0A0C3C268"/>
<reference evidence="2" key="2">
    <citation type="submission" date="2015-01" db="EMBL/GenBank/DDBJ databases">
        <title>Evolutionary Origins and Diversification of the Mycorrhizal Mutualists.</title>
        <authorList>
            <consortium name="DOE Joint Genome Institute"/>
            <consortium name="Mycorrhizal Genomics Consortium"/>
            <person name="Kohler A."/>
            <person name="Kuo A."/>
            <person name="Nagy L.G."/>
            <person name="Floudas D."/>
            <person name="Copeland A."/>
            <person name="Barry K.W."/>
            <person name="Cichocki N."/>
            <person name="Veneault-Fourrey C."/>
            <person name="LaButti K."/>
            <person name="Lindquist E.A."/>
            <person name="Lipzen A."/>
            <person name="Lundell T."/>
            <person name="Morin E."/>
            <person name="Murat C."/>
            <person name="Riley R."/>
            <person name="Ohm R."/>
            <person name="Sun H."/>
            <person name="Tunlid A."/>
            <person name="Henrissat B."/>
            <person name="Grigoriev I.V."/>
            <person name="Hibbett D.S."/>
            <person name="Martin F."/>
        </authorList>
    </citation>
    <scope>NUCLEOTIDE SEQUENCE [LARGE SCALE GENOMIC DNA]</scope>
    <source>
        <strain evidence="2">h7</strain>
    </source>
</reference>
<reference evidence="1 2" key="1">
    <citation type="submission" date="2014-04" db="EMBL/GenBank/DDBJ databases">
        <authorList>
            <consortium name="DOE Joint Genome Institute"/>
            <person name="Kuo A."/>
            <person name="Gay G."/>
            <person name="Dore J."/>
            <person name="Kohler A."/>
            <person name="Nagy L.G."/>
            <person name="Floudas D."/>
            <person name="Copeland A."/>
            <person name="Barry K.W."/>
            <person name="Cichocki N."/>
            <person name="Veneault-Fourrey C."/>
            <person name="LaButti K."/>
            <person name="Lindquist E.A."/>
            <person name="Lipzen A."/>
            <person name="Lundell T."/>
            <person name="Morin E."/>
            <person name="Murat C."/>
            <person name="Sun H."/>
            <person name="Tunlid A."/>
            <person name="Henrissat B."/>
            <person name="Grigoriev I.V."/>
            <person name="Hibbett D.S."/>
            <person name="Martin F."/>
            <person name="Nordberg H.P."/>
            <person name="Cantor M.N."/>
            <person name="Hua S.X."/>
        </authorList>
    </citation>
    <scope>NUCLEOTIDE SEQUENCE [LARGE SCALE GENOMIC DNA]</scope>
    <source>
        <strain evidence="2">h7</strain>
    </source>
</reference>
<dbReference type="Proteomes" id="UP000053424">
    <property type="component" value="Unassembled WGS sequence"/>
</dbReference>
<dbReference type="EMBL" id="KN831795">
    <property type="protein sequence ID" value="KIM37716.1"/>
    <property type="molecule type" value="Genomic_DNA"/>
</dbReference>
<proteinExistence type="predicted"/>
<evidence type="ECO:0000313" key="1">
    <source>
        <dbReference type="EMBL" id="KIM37716.1"/>
    </source>
</evidence>
<gene>
    <name evidence="1" type="ORF">M413DRAFT_254183</name>
</gene>
<organism evidence="1 2">
    <name type="scientific">Hebeloma cylindrosporum</name>
    <dbReference type="NCBI Taxonomy" id="76867"/>
    <lineage>
        <taxon>Eukaryota</taxon>
        <taxon>Fungi</taxon>
        <taxon>Dikarya</taxon>
        <taxon>Basidiomycota</taxon>
        <taxon>Agaricomycotina</taxon>
        <taxon>Agaricomycetes</taxon>
        <taxon>Agaricomycetidae</taxon>
        <taxon>Agaricales</taxon>
        <taxon>Agaricineae</taxon>
        <taxon>Hymenogastraceae</taxon>
        <taxon>Hebeloma</taxon>
    </lineage>
</organism>
<protein>
    <submittedName>
        <fullName evidence="1">Uncharacterized protein</fullName>
    </submittedName>
</protein>
<name>A0A0C3C268_HEBCY</name>
<keyword evidence="2" id="KW-1185">Reference proteome</keyword>
<sequence>MDRREQGGQFSFIRCGGRWIIDNPLYGWWICEEDSRVQPGPGYAAVRRRIPTPARREFWPPFAMFTFRVILAACYDVEIAVVVESRFRPRRMVSQRPPPAGSFTNTRIRIRARSDVDVDGDT</sequence>
<accession>A0A0C3C268</accession>
<dbReference type="HOGENOM" id="CLU_2027019_0_0_1"/>
<evidence type="ECO:0000313" key="2">
    <source>
        <dbReference type="Proteomes" id="UP000053424"/>
    </source>
</evidence>